<keyword evidence="7" id="KW-0028">Amino-acid biosynthesis</keyword>
<reference evidence="13" key="1">
    <citation type="submission" date="2023-03" db="EMBL/GenBank/DDBJ databases">
        <title>Mating type loci evolution in Malassezia.</title>
        <authorList>
            <person name="Coelho M.A."/>
        </authorList>
    </citation>
    <scope>NUCLEOTIDE SEQUENCE</scope>
    <source>
        <strain evidence="13">CBS 14135</strain>
    </source>
</reference>
<dbReference type="InterPro" id="IPR002701">
    <property type="entry name" value="CM_II_prokaryot"/>
</dbReference>
<dbReference type="AlphaFoldDB" id="A0AAF0DWP5"/>
<dbReference type="InterPro" id="IPR008238">
    <property type="entry name" value="Chorismate_mutase_AroQ_euk"/>
</dbReference>
<feature type="domain" description="Chorismate mutase" evidence="12">
    <location>
        <begin position="151"/>
        <end position="259"/>
    </location>
</feature>
<dbReference type="Gene3D" id="1.10.590.10">
    <property type="entry name" value="Chorismate mutase, AroQ class superfamily, eukaryotic"/>
    <property type="match status" value="1"/>
</dbReference>
<evidence type="ECO:0000256" key="9">
    <source>
        <dbReference type="ARBA" id="ARBA00023222"/>
    </source>
</evidence>
<dbReference type="GO" id="GO:0004106">
    <property type="term" value="F:chorismate mutase activity"/>
    <property type="evidence" value="ECO:0007669"/>
    <property type="project" value="UniProtKB-EC"/>
</dbReference>
<dbReference type="PANTHER" id="PTHR21145">
    <property type="entry name" value="CHORISMATE MUTASE"/>
    <property type="match status" value="1"/>
</dbReference>
<dbReference type="Pfam" id="PF01817">
    <property type="entry name" value="CM_2"/>
    <property type="match status" value="1"/>
</dbReference>
<dbReference type="GO" id="GO:0046417">
    <property type="term" value="P:chorismate metabolic process"/>
    <property type="evidence" value="ECO:0007669"/>
    <property type="project" value="InterPro"/>
</dbReference>
<gene>
    <name evidence="13" type="primary">ARO7</name>
    <name evidence="13" type="ORF">MBRA1_003857</name>
</gene>
<dbReference type="GO" id="GO:0009094">
    <property type="term" value="P:L-phenylalanine biosynthetic process"/>
    <property type="evidence" value="ECO:0007669"/>
    <property type="project" value="UniProtKB-KW"/>
</dbReference>
<dbReference type="InterPro" id="IPR037039">
    <property type="entry name" value="CM_AroQ_sf_eucaryotic"/>
</dbReference>
<dbReference type="EMBL" id="CP119956">
    <property type="protein sequence ID" value="WFC97191.1"/>
    <property type="molecule type" value="Genomic_DNA"/>
</dbReference>
<evidence type="ECO:0000313" key="13">
    <source>
        <dbReference type="EMBL" id="WFC97191.1"/>
    </source>
</evidence>
<dbReference type="PANTHER" id="PTHR21145:SF12">
    <property type="entry name" value="CHORISMATE MUTASE"/>
    <property type="match status" value="1"/>
</dbReference>
<keyword evidence="6" id="KW-0827">Tyrosine biosynthesis</keyword>
<dbReference type="NCBIfam" id="TIGR01802">
    <property type="entry name" value="CM_pl-yst"/>
    <property type="match status" value="1"/>
</dbReference>
<evidence type="ECO:0000256" key="3">
    <source>
        <dbReference type="ARBA" id="ARBA00012404"/>
    </source>
</evidence>
<protein>
    <recommendedName>
        <fullName evidence="4">Chorismate mutase</fullName>
        <ecNumber evidence="3">5.4.99.5</ecNumber>
    </recommendedName>
</protein>
<evidence type="ECO:0000256" key="7">
    <source>
        <dbReference type="ARBA" id="ARBA00022605"/>
    </source>
</evidence>
<evidence type="ECO:0000256" key="1">
    <source>
        <dbReference type="ARBA" id="ARBA00004496"/>
    </source>
</evidence>
<accession>A0AAF0DWP5</accession>
<evidence type="ECO:0000256" key="11">
    <source>
        <dbReference type="ARBA" id="ARBA00023979"/>
    </source>
</evidence>
<comment type="pathway">
    <text evidence="2">Metabolic intermediate biosynthesis; prephenate biosynthesis; prephenate from chorismate: step 1/1.</text>
</comment>
<evidence type="ECO:0000256" key="5">
    <source>
        <dbReference type="ARBA" id="ARBA00022490"/>
    </source>
</evidence>
<dbReference type="SUPFAM" id="SSF48600">
    <property type="entry name" value="Chorismate mutase II"/>
    <property type="match status" value="1"/>
</dbReference>
<dbReference type="GO" id="GO:0005737">
    <property type="term" value="C:cytoplasm"/>
    <property type="evidence" value="ECO:0007669"/>
    <property type="project" value="UniProtKB-SubCell"/>
</dbReference>
<evidence type="ECO:0000259" key="12">
    <source>
        <dbReference type="Pfam" id="PF01817"/>
    </source>
</evidence>
<evidence type="ECO:0000256" key="6">
    <source>
        <dbReference type="ARBA" id="ARBA00022498"/>
    </source>
</evidence>
<evidence type="ECO:0000256" key="2">
    <source>
        <dbReference type="ARBA" id="ARBA00004817"/>
    </source>
</evidence>
<keyword evidence="8" id="KW-0057">Aromatic amino acid biosynthesis</keyword>
<keyword evidence="14" id="KW-1185">Reference proteome</keyword>
<evidence type="ECO:0000256" key="10">
    <source>
        <dbReference type="ARBA" id="ARBA00023235"/>
    </source>
</evidence>
<keyword evidence="9" id="KW-0584">Phenylalanine biosynthesis</keyword>
<sequence length="277" mass="31852">MTDSINFHNATAEDILSLDKIRATLQRMEDTIVFRLIERTQFAYNRRMYEDGAFPELRDKEHWTGSWLAWNLKEVESSHAKLGRWTAPDEYPFTSLASLPAPILQPVDYPDLLHPHHVNVSQEVLRFYTEDIVPRIAARKDGVEDDRQYGSSAICDVEALSAINRRVHFGMFVSESKFRADPAAFVPRIRARDREALAGLITKPAVEAILLKRVAQKAEIYGQNLDQAHIVDERQRKIQSQEVVRLYKEFIVPLTKEVEVDYLLERYVRPTDAGSTG</sequence>
<dbReference type="EC" id="5.4.99.5" evidence="3"/>
<organism evidence="13 14">
    <name type="scientific">Malassezia brasiliensis</name>
    <dbReference type="NCBI Taxonomy" id="1821822"/>
    <lineage>
        <taxon>Eukaryota</taxon>
        <taxon>Fungi</taxon>
        <taxon>Dikarya</taxon>
        <taxon>Basidiomycota</taxon>
        <taxon>Ustilaginomycotina</taxon>
        <taxon>Malasseziomycetes</taxon>
        <taxon>Malasseziales</taxon>
        <taxon>Malasseziaceae</taxon>
        <taxon>Malassezia</taxon>
    </lineage>
</organism>
<name>A0AAF0DWP5_9BASI</name>
<dbReference type="PROSITE" id="PS51169">
    <property type="entry name" value="CHORISMATE_MUT_3"/>
    <property type="match status" value="1"/>
</dbReference>
<comment type="catalytic activity">
    <reaction evidence="11">
        <text>chorismate = prephenate</text>
        <dbReference type="Rhea" id="RHEA:13897"/>
        <dbReference type="ChEBI" id="CHEBI:29748"/>
        <dbReference type="ChEBI" id="CHEBI:29934"/>
        <dbReference type="EC" id="5.4.99.5"/>
    </reaction>
    <physiologicalReaction direction="left-to-right" evidence="11">
        <dbReference type="Rhea" id="RHEA:13898"/>
    </physiologicalReaction>
</comment>
<dbReference type="Proteomes" id="UP001216638">
    <property type="component" value="Chromosome 6"/>
</dbReference>
<keyword evidence="5" id="KW-0963">Cytoplasm</keyword>
<evidence type="ECO:0000256" key="8">
    <source>
        <dbReference type="ARBA" id="ARBA00023141"/>
    </source>
</evidence>
<evidence type="ECO:0000256" key="4">
    <source>
        <dbReference type="ARBA" id="ARBA00020296"/>
    </source>
</evidence>
<proteinExistence type="predicted"/>
<comment type="subcellular location">
    <subcellularLocation>
        <location evidence="1">Cytoplasm</location>
    </subcellularLocation>
</comment>
<dbReference type="InterPro" id="IPR036263">
    <property type="entry name" value="Chorismate_II_sf"/>
</dbReference>
<evidence type="ECO:0000313" key="14">
    <source>
        <dbReference type="Proteomes" id="UP001216638"/>
    </source>
</evidence>
<keyword evidence="10 13" id="KW-0413">Isomerase</keyword>